<keyword evidence="3 6" id="KW-0812">Transmembrane</keyword>
<evidence type="ECO:0000256" key="5">
    <source>
        <dbReference type="ARBA" id="ARBA00023136"/>
    </source>
</evidence>
<comment type="similarity">
    <text evidence="2">Belongs to the TMEM45 family.</text>
</comment>
<proteinExistence type="inferred from homology"/>
<organism evidence="7 8">
    <name type="scientific">Dipodomys ordii</name>
    <name type="common">Ord's kangaroo rat</name>
    <dbReference type="NCBI Taxonomy" id="10020"/>
    <lineage>
        <taxon>Eukaryota</taxon>
        <taxon>Metazoa</taxon>
        <taxon>Chordata</taxon>
        <taxon>Craniata</taxon>
        <taxon>Vertebrata</taxon>
        <taxon>Euteleostomi</taxon>
        <taxon>Mammalia</taxon>
        <taxon>Eutheria</taxon>
        <taxon>Euarchontoglires</taxon>
        <taxon>Glires</taxon>
        <taxon>Rodentia</taxon>
        <taxon>Castorimorpha</taxon>
        <taxon>Heteromyidae</taxon>
        <taxon>Dipodomyinae</taxon>
        <taxon>Dipodomys</taxon>
    </lineage>
</organism>
<feature type="transmembrane region" description="Helical" evidence="6">
    <location>
        <begin position="162"/>
        <end position="181"/>
    </location>
</feature>
<feature type="transmembrane region" description="Helical" evidence="6">
    <location>
        <begin position="100"/>
        <end position="118"/>
    </location>
</feature>
<dbReference type="GO" id="GO:0016020">
    <property type="term" value="C:membrane"/>
    <property type="evidence" value="ECO:0007669"/>
    <property type="project" value="UniProtKB-SubCell"/>
</dbReference>
<gene>
    <name evidence="8" type="primary">LOC105998349</name>
</gene>
<evidence type="ECO:0000256" key="1">
    <source>
        <dbReference type="ARBA" id="ARBA00004141"/>
    </source>
</evidence>
<evidence type="ECO:0000256" key="6">
    <source>
        <dbReference type="SAM" id="Phobius"/>
    </source>
</evidence>
<dbReference type="InterPro" id="IPR006904">
    <property type="entry name" value="DUF716"/>
</dbReference>
<feature type="transmembrane region" description="Helical" evidence="6">
    <location>
        <begin position="226"/>
        <end position="251"/>
    </location>
</feature>
<dbReference type="Pfam" id="PF04819">
    <property type="entry name" value="DUF716"/>
    <property type="match status" value="1"/>
</dbReference>
<keyword evidence="7" id="KW-1185">Reference proteome</keyword>
<evidence type="ECO:0000256" key="4">
    <source>
        <dbReference type="ARBA" id="ARBA00022989"/>
    </source>
</evidence>
<evidence type="ECO:0000313" key="7">
    <source>
        <dbReference type="Proteomes" id="UP000081671"/>
    </source>
</evidence>
<dbReference type="OrthoDB" id="551896at2759"/>
<comment type="subcellular location">
    <subcellularLocation>
        <location evidence="1">Membrane</location>
        <topology evidence="1">Multi-pass membrane protein</topology>
    </subcellularLocation>
</comment>
<keyword evidence="5 6" id="KW-0472">Membrane</keyword>
<evidence type="ECO:0000256" key="3">
    <source>
        <dbReference type="ARBA" id="ARBA00022692"/>
    </source>
</evidence>
<dbReference type="PANTHER" id="PTHR46441:SF3">
    <property type="entry name" value="TRANSMEMBRANE EPIDIDYMAL FAMILY MEMBER 3"/>
    <property type="match status" value="1"/>
</dbReference>
<dbReference type="GeneID" id="105998349"/>
<dbReference type="Proteomes" id="UP000081671">
    <property type="component" value="Unplaced"/>
</dbReference>
<dbReference type="PANTHER" id="PTHR46441">
    <property type="entry name" value="TRANSMEMBRANE EPIDIDYMAL FAMILY MEMBER 3"/>
    <property type="match status" value="1"/>
</dbReference>
<name>A0A1S3GKF1_DIPOR</name>
<evidence type="ECO:0000256" key="2">
    <source>
        <dbReference type="ARBA" id="ARBA00006948"/>
    </source>
</evidence>
<accession>A0A1S3GKF1</accession>
<reference evidence="8" key="1">
    <citation type="submission" date="2025-08" db="UniProtKB">
        <authorList>
            <consortium name="RefSeq"/>
        </authorList>
    </citation>
    <scope>IDENTIFICATION</scope>
    <source>
        <tissue evidence="8">Kidney</tissue>
    </source>
</reference>
<feature type="transmembrane region" description="Helical" evidence="6">
    <location>
        <begin position="188"/>
        <end position="211"/>
    </location>
</feature>
<dbReference type="RefSeq" id="XP_012888487.1">
    <property type="nucleotide sequence ID" value="XM_013033033.1"/>
</dbReference>
<sequence>MGSLEGHLLPGTIFLFFSLYHSVLISLALLRGQQLYKPPLLPREKRRLKLWQQVPLEEAIKVIACVTGILCEFYYPPGTNRLQMIDWENPQRPFVFKDNWQHVTMFGFFLLSAVVNTVSQKWLAQQNRKLERAAEALAFYVVVLLMYTHIENKSVLEIRVHVLFMIPTFLVGLASSIEVWVPHDPMIWVFKVWMGLVLSTWMFQLCLVLYVPPSGQHWQGDNPMDLAFLTTFFCWHLGLGGLILAAIYGLCSLCCHHCSSWKEASDARYHLCPTDSTGEELEKLCPESTLQDRSV</sequence>
<feature type="transmembrane region" description="Helical" evidence="6">
    <location>
        <begin position="12"/>
        <end position="33"/>
    </location>
</feature>
<protein>
    <submittedName>
        <fullName evidence="8">Transmembrane epididymal protein 1A-like</fullName>
    </submittedName>
</protein>
<dbReference type="KEGG" id="dord:105998349"/>
<evidence type="ECO:0000313" key="8">
    <source>
        <dbReference type="RefSeq" id="XP_012888487.1"/>
    </source>
</evidence>
<dbReference type="InParanoid" id="A0A1S3GKF1"/>
<keyword evidence="4 6" id="KW-1133">Transmembrane helix</keyword>
<dbReference type="AlphaFoldDB" id="A0A1S3GKF1"/>
<feature type="transmembrane region" description="Helical" evidence="6">
    <location>
        <begin position="130"/>
        <end position="150"/>
    </location>
</feature>